<proteinExistence type="predicted"/>
<dbReference type="STRING" id="387005.A0A183HNW5"/>
<evidence type="ECO:0000313" key="1">
    <source>
        <dbReference type="WBParaSite" id="OFLC_0000917601-mRNA-1"/>
    </source>
</evidence>
<accession>A0A183HNW5</accession>
<name>A0A183HNW5_9BILA</name>
<sequence length="220" mass="24840">LENRSYIARIDFIKYCRRSNRSSLLLEERSVERSLDFASLCLNFSPTNVIPGTQFSFAHDKLVLLVPTQNTLYRFIFEIGIRKKNEVQAVLKLSEDQAFLYNYDSYELTSSRSACRASIVHADNGTSALYSLADGQIILVQMRYAPGNRGQGYEKVIRGEGLLQRVMKAAHQLSLVVSLASCMNGKKEYDVNLYDIMICNSDGGYGEQGIYDSKLFPSNE</sequence>
<dbReference type="AlphaFoldDB" id="A0A183HNW5"/>
<reference evidence="1" key="1">
    <citation type="submission" date="2016-06" db="UniProtKB">
        <authorList>
            <consortium name="WormBaseParasite"/>
        </authorList>
    </citation>
    <scope>IDENTIFICATION</scope>
</reference>
<protein>
    <submittedName>
        <fullName evidence="1">CNH domain-containing protein</fullName>
    </submittedName>
</protein>
<organism evidence="1">
    <name type="scientific">Onchocerca flexuosa</name>
    <dbReference type="NCBI Taxonomy" id="387005"/>
    <lineage>
        <taxon>Eukaryota</taxon>
        <taxon>Metazoa</taxon>
        <taxon>Ecdysozoa</taxon>
        <taxon>Nematoda</taxon>
        <taxon>Chromadorea</taxon>
        <taxon>Rhabditida</taxon>
        <taxon>Spirurina</taxon>
        <taxon>Spiruromorpha</taxon>
        <taxon>Filarioidea</taxon>
        <taxon>Onchocercidae</taxon>
        <taxon>Onchocerca</taxon>
    </lineage>
</organism>
<dbReference type="WBParaSite" id="OFLC_0000917601-mRNA-1">
    <property type="protein sequence ID" value="OFLC_0000917601-mRNA-1"/>
    <property type="gene ID" value="OFLC_0000917601"/>
</dbReference>